<feature type="transmembrane region" description="Helical" evidence="16">
    <location>
        <begin position="396"/>
        <end position="414"/>
    </location>
</feature>
<dbReference type="UniPathway" id="UPA00705"/>
<evidence type="ECO:0000313" key="18">
    <source>
        <dbReference type="EMBL" id="QIJ45874.1"/>
    </source>
</evidence>
<dbReference type="EC" id="7.1.1.9" evidence="15"/>
<dbReference type="GO" id="GO:0015990">
    <property type="term" value="P:electron transport coupled proton transport"/>
    <property type="evidence" value="ECO:0007669"/>
    <property type="project" value="TreeGrafter"/>
</dbReference>
<feature type="transmembrane region" description="Helical" evidence="16">
    <location>
        <begin position="76"/>
        <end position="100"/>
    </location>
</feature>
<keyword evidence="12 15" id="KW-0408">Iron</keyword>
<feature type="transmembrane region" description="Helical" evidence="16">
    <location>
        <begin position="320"/>
        <end position="342"/>
    </location>
</feature>
<keyword evidence="5 15" id="KW-0349">Heme</keyword>
<dbReference type="PRINTS" id="PR01165">
    <property type="entry name" value="CYCOXIDASEI"/>
</dbReference>
<feature type="transmembrane region" description="Helical" evidence="16">
    <location>
        <begin position="426"/>
        <end position="447"/>
    </location>
</feature>
<accession>A0A6G7MXK5</accession>
<reference evidence="19" key="2">
    <citation type="submission" date="2020-02" db="EMBL/GenBank/DDBJ databases">
        <title>Mitochondrial phylogenomics of Calonectria ilicicola, the causal agent of Cylindrocladium black rot of peanut and Red crown rot of soybean.</title>
        <authorList>
            <person name="Gai Y."/>
        </authorList>
    </citation>
    <scope>NUCLEOTIDE SEQUENCE</scope>
    <source>
        <strain evidence="19">GDMZ12</strain>
    </source>
</reference>
<dbReference type="InterPro" id="IPR033944">
    <property type="entry name" value="Cyt_c_oxase_su1_dom"/>
</dbReference>
<name>A0A6G7MXK5_9HYPO</name>
<keyword evidence="13 15" id="KW-0186">Copper</keyword>
<dbReference type="GO" id="GO:0045277">
    <property type="term" value="C:respiratory chain complex IV"/>
    <property type="evidence" value="ECO:0007669"/>
    <property type="project" value="InterPro"/>
</dbReference>
<comment type="similarity">
    <text evidence="15">Belongs to the heme-copper respiratory oxidase family.</text>
</comment>
<evidence type="ECO:0000256" key="8">
    <source>
        <dbReference type="ARBA" id="ARBA00022723"/>
    </source>
</evidence>
<evidence type="ECO:0000256" key="12">
    <source>
        <dbReference type="ARBA" id="ARBA00023004"/>
    </source>
</evidence>
<dbReference type="Gene3D" id="1.20.210.10">
    <property type="entry name" value="Cytochrome c oxidase-like, subunit I domain"/>
    <property type="match status" value="1"/>
</dbReference>
<evidence type="ECO:0000256" key="11">
    <source>
        <dbReference type="ARBA" id="ARBA00022989"/>
    </source>
</evidence>
<reference evidence="18" key="1">
    <citation type="journal article" date="2020" name="Mitochondrial DNA Part B Resour">
        <title>A phylogenomic tree of fungi: evolutionary relationships among Calonectria ilicicola and 586 fungal mitochondrial genomes.</title>
        <authorList>
            <person name="Gai Y."/>
            <person name="Pan R."/>
            <person name="Peng X."/>
        </authorList>
    </citation>
    <scope>NUCLEOTIDE SEQUENCE</scope>
    <source>
        <strain evidence="18">FJLY41</strain>
    </source>
</reference>
<dbReference type="InterPro" id="IPR000883">
    <property type="entry name" value="Cyt_C_Oxase_1"/>
</dbReference>
<dbReference type="GO" id="GO:0046872">
    <property type="term" value="F:metal ion binding"/>
    <property type="evidence" value="ECO:0007669"/>
    <property type="project" value="UniProtKB-KW"/>
</dbReference>
<gene>
    <name evidence="18" type="primary">cox1</name>
</gene>
<dbReference type="InterPro" id="IPR023615">
    <property type="entry name" value="Cyt_c_Oxase_su1_BS"/>
</dbReference>
<evidence type="ECO:0000256" key="6">
    <source>
        <dbReference type="ARBA" id="ARBA00022660"/>
    </source>
</evidence>
<comment type="cofactor">
    <cofactor evidence="1">
        <name>heme</name>
        <dbReference type="ChEBI" id="CHEBI:30413"/>
    </cofactor>
</comment>
<evidence type="ECO:0000259" key="17">
    <source>
        <dbReference type="PROSITE" id="PS50855"/>
    </source>
</evidence>
<dbReference type="GO" id="GO:0006123">
    <property type="term" value="P:mitochondrial electron transport, cytochrome c to oxygen"/>
    <property type="evidence" value="ECO:0007669"/>
    <property type="project" value="TreeGrafter"/>
</dbReference>
<evidence type="ECO:0000256" key="7">
    <source>
        <dbReference type="ARBA" id="ARBA00022692"/>
    </source>
</evidence>
<feature type="transmembrane region" description="Helical" evidence="16">
    <location>
        <begin position="285"/>
        <end position="308"/>
    </location>
</feature>
<keyword evidence="7 15" id="KW-0812">Transmembrane</keyword>
<evidence type="ECO:0000256" key="4">
    <source>
        <dbReference type="ARBA" id="ARBA00022448"/>
    </source>
</evidence>
<evidence type="ECO:0000256" key="16">
    <source>
        <dbReference type="SAM" id="Phobius"/>
    </source>
</evidence>
<feature type="transmembrane region" description="Helical" evidence="16">
    <location>
        <begin position="120"/>
        <end position="144"/>
    </location>
</feature>
<dbReference type="RefSeq" id="YP_009749716.1">
    <property type="nucleotide sequence ID" value="NC_046826.1"/>
</dbReference>
<dbReference type="AlphaFoldDB" id="A0A6G7MXK5"/>
<dbReference type="PANTHER" id="PTHR10422:SF18">
    <property type="entry name" value="CYTOCHROME C OXIDASE SUBUNIT 1"/>
    <property type="match status" value="1"/>
</dbReference>
<dbReference type="CDD" id="cd01663">
    <property type="entry name" value="Cyt_c_Oxidase_I"/>
    <property type="match status" value="1"/>
</dbReference>
<feature type="transmembrane region" description="Helical" evidence="16">
    <location>
        <begin position="261"/>
        <end position="278"/>
    </location>
</feature>
<dbReference type="GO" id="GO:0005743">
    <property type="term" value="C:mitochondrial inner membrane"/>
    <property type="evidence" value="ECO:0007669"/>
    <property type="project" value="UniProtKB-SubCell"/>
</dbReference>
<feature type="transmembrane region" description="Helical" evidence="16">
    <location>
        <begin position="354"/>
        <end position="376"/>
    </location>
</feature>
<comment type="subcellular location">
    <subcellularLocation>
        <location evidence="2">Membrane</location>
        <topology evidence="2">Multi-pass membrane protein</topology>
    </subcellularLocation>
    <subcellularLocation>
        <location evidence="15">Mitochondrion inner membrane</location>
        <topology evidence="15">Multi-pass membrane protein</topology>
    </subcellularLocation>
</comment>
<comment type="pathway">
    <text evidence="3 15">Energy metabolism; oxidative phosphorylation.</text>
</comment>
<dbReference type="InterPro" id="IPR036927">
    <property type="entry name" value="Cyt_c_oxase-like_su1_sf"/>
</dbReference>
<feature type="transmembrane region" description="Helical" evidence="16">
    <location>
        <begin position="164"/>
        <end position="187"/>
    </location>
</feature>
<dbReference type="PROSITE" id="PS50855">
    <property type="entry name" value="COX1"/>
    <property type="match status" value="1"/>
</dbReference>
<keyword evidence="11 16" id="KW-1133">Transmembrane helix</keyword>
<keyword evidence="14 15" id="KW-0472">Membrane</keyword>
<evidence type="ECO:0000256" key="15">
    <source>
        <dbReference type="RuleBase" id="RU000369"/>
    </source>
</evidence>
<proteinExistence type="inferred from homology"/>
<evidence type="ECO:0000313" key="19">
    <source>
        <dbReference type="EMBL" id="QIQ23102.1"/>
    </source>
</evidence>
<evidence type="ECO:0000256" key="10">
    <source>
        <dbReference type="ARBA" id="ARBA00022982"/>
    </source>
</evidence>
<dbReference type="EMBL" id="MT118655">
    <property type="protein sequence ID" value="QIJ45874.1"/>
    <property type="molecule type" value="Genomic_DNA"/>
</dbReference>
<dbReference type="SUPFAM" id="SSF81442">
    <property type="entry name" value="Cytochrome c oxidase subunit I-like"/>
    <property type="match status" value="1"/>
</dbReference>
<keyword evidence="9" id="KW-1278">Translocase</keyword>
<dbReference type="Pfam" id="PF00115">
    <property type="entry name" value="COX1"/>
    <property type="match status" value="1"/>
</dbReference>
<keyword evidence="4 15" id="KW-0813">Transport</keyword>
<organism evidence="18">
    <name type="scientific">Calonectria ilicicola</name>
    <dbReference type="NCBI Taxonomy" id="182845"/>
    <lineage>
        <taxon>Eukaryota</taxon>
        <taxon>Fungi</taxon>
        <taxon>Dikarya</taxon>
        <taxon>Ascomycota</taxon>
        <taxon>Pezizomycotina</taxon>
        <taxon>Sordariomycetes</taxon>
        <taxon>Hypocreomycetidae</taxon>
        <taxon>Hypocreales</taxon>
        <taxon>Nectriaceae</taxon>
        <taxon>Calonectria</taxon>
        <taxon>Calonectria kyotensis species complex</taxon>
    </lineage>
</organism>
<dbReference type="InterPro" id="IPR023616">
    <property type="entry name" value="Cyt_c_oxase-like_su1_dom"/>
</dbReference>
<dbReference type="EMBL" id="MT123351">
    <property type="protein sequence ID" value="QIQ23102.1"/>
    <property type="molecule type" value="Genomic_DNA"/>
</dbReference>
<feature type="transmembrane region" description="Helical" evidence="16">
    <location>
        <begin position="199"/>
        <end position="228"/>
    </location>
</feature>
<evidence type="ECO:0000256" key="13">
    <source>
        <dbReference type="ARBA" id="ARBA00023008"/>
    </source>
</evidence>
<dbReference type="PANTHER" id="PTHR10422">
    <property type="entry name" value="CYTOCHROME C OXIDASE SUBUNIT 1"/>
    <property type="match status" value="1"/>
</dbReference>
<evidence type="ECO:0000256" key="3">
    <source>
        <dbReference type="ARBA" id="ARBA00004673"/>
    </source>
</evidence>
<evidence type="ECO:0000256" key="9">
    <source>
        <dbReference type="ARBA" id="ARBA00022967"/>
    </source>
</evidence>
<feature type="transmembrane region" description="Helical" evidence="16">
    <location>
        <begin position="35"/>
        <end position="56"/>
    </location>
</feature>
<geneLocation type="mitochondrion" evidence="18"/>
<evidence type="ECO:0000256" key="14">
    <source>
        <dbReference type="ARBA" id="ARBA00023136"/>
    </source>
</evidence>
<evidence type="ECO:0000256" key="5">
    <source>
        <dbReference type="ARBA" id="ARBA00022617"/>
    </source>
</evidence>
<dbReference type="GO" id="GO:0020037">
    <property type="term" value="F:heme binding"/>
    <property type="evidence" value="ECO:0007669"/>
    <property type="project" value="InterPro"/>
</dbReference>
<keyword evidence="10 15" id="KW-0249">Electron transport</keyword>
<evidence type="ECO:0000256" key="2">
    <source>
        <dbReference type="ARBA" id="ARBA00004141"/>
    </source>
</evidence>
<evidence type="ECO:0000256" key="1">
    <source>
        <dbReference type="ARBA" id="ARBA00001971"/>
    </source>
</evidence>
<keyword evidence="8 15" id="KW-0479">Metal-binding</keyword>
<keyword evidence="15" id="KW-0999">Mitochondrion inner membrane</keyword>
<dbReference type="GO" id="GO:0004129">
    <property type="term" value="F:cytochrome-c oxidase activity"/>
    <property type="evidence" value="ECO:0007669"/>
    <property type="project" value="UniProtKB-EC"/>
</dbReference>
<protein>
    <recommendedName>
        <fullName evidence="15">Cytochrome c oxidase subunit 1</fullName>
        <ecNumber evidence="15">7.1.1.9</ecNumber>
    </recommendedName>
</protein>
<dbReference type="PROSITE" id="PS00077">
    <property type="entry name" value="COX1_CUB"/>
    <property type="match status" value="1"/>
</dbReference>
<feature type="domain" description="Cytochrome oxidase subunit I profile" evidence="17">
    <location>
        <begin position="23"/>
        <end position="545"/>
    </location>
</feature>
<dbReference type="GeneID" id="54110368"/>
<sequence>MSLGNGSQAYTLKSQMSMGFERWFNSTNAKDIGTLYLIFALFSGLLGTAFSVLIRLELSGPGVQFISNNQLYNSIITAHAILMIFFMVMPALIGGFGNFLMPLMVGGPDMAFPRLNNISFWLLPPSLLLLVFSAVIEGGVGTGWTLYPPLAGLQSHSGPSVDMAIFALHLSGVSSLLGAINFITTIVNMRTPGIRLHNLALFGWAVVITAVLLLLSLPVLAGGITMVLTDRNFNTSFFEVAGGGDPILFQHLFWFFGHPEVYILIIPGFGIVSTIVSVNSNKPIFGYIGMVYAMMSIGILGFIVWSHHMYTVGLDVDTRAYFTAATLIIAVPTGIKIFSWLATCYGGSIRMTPAMLFALGFIFLFTIGGLSGVVLANASLDIAFHDTYYVVAHFHYVLSMGAVFAMFAGWYFWIPKIIGLTYNLNLAKVQFWLLFLGVNLTFFPQHFLGLQGMPRRISDYPDAFAGWNYISSIGSIVSVIAAWLFLYIIYLQLVEGKVASRNPWLTPGFYTDILQANLNRCYSSLEWGLSSPPKPHAFVSLPLQSKVI</sequence>
<keyword evidence="6 15" id="KW-0679">Respiratory chain</keyword>
<keyword evidence="15 18" id="KW-0496">Mitochondrion</keyword>
<comment type="catalytic activity">
    <reaction evidence="15">
        <text>4 Fe(II)-[cytochrome c] + O2 + 8 H(+)(in) = 4 Fe(III)-[cytochrome c] + 2 H2O + 4 H(+)(out)</text>
        <dbReference type="Rhea" id="RHEA:11436"/>
        <dbReference type="Rhea" id="RHEA-COMP:10350"/>
        <dbReference type="Rhea" id="RHEA-COMP:14399"/>
        <dbReference type="ChEBI" id="CHEBI:15377"/>
        <dbReference type="ChEBI" id="CHEBI:15378"/>
        <dbReference type="ChEBI" id="CHEBI:15379"/>
        <dbReference type="ChEBI" id="CHEBI:29033"/>
        <dbReference type="ChEBI" id="CHEBI:29034"/>
        <dbReference type="EC" id="7.1.1.9"/>
    </reaction>
</comment>
<dbReference type="FunFam" id="1.20.210.10:FF:000001">
    <property type="entry name" value="Cytochrome c oxidase subunit 1"/>
    <property type="match status" value="1"/>
</dbReference>
<comment type="function">
    <text evidence="15">Component of the cytochrome c oxidase, the last enzyme in the mitochondrial electron transport chain which drives oxidative phosphorylation. The respiratory chain contains 3 multisubunit complexes succinate dehydrogenase (complex II, CII), ubiquinol-cytochrome c oxidoreductase (cytochrome b-c1 complex, complex III, CIII) and cytochrome c oxidase (complex IV, CIV), that cooperate to transfer electrons derived from NADH and succinate to molecular oxygen, creating an electrochemical gradient over the inner membrane that drives transmembrane transport and the ATP synthase. Cytochrome c oxidase is the component of the respiratory chain that catalyzes the reduction of oxygen to water. Electrons originating from reduced cytochrome c in the intermembrane space (IMS) are transferred via the dinuclear copper A center (CU(A)) of subunit 2 and heme A of subunit 1 to the active site in subunit 1, a binuclear center (BNC) formed by heme A3 and copper B (CU(B)). The BNC reduces molecular oxygen to 2 water molecules using 4 electrons from cytochrome c in the IMS and 4 protons from the mitochondrial matrix.</text>
</comment>
<feature type="transmembrane region" description="Helical" evidence="16">
    <location>
        <begin position="467"/>
        <end position="491"/>
    </location>
</feature>